<feature type="compositionally biased region" description="Gly residues" evidence="1">
    <location>
        <begin position="590"/>
        <end position="600"/>
    </location>
</feature>
<sequence length="621" mass="61224">MTACAIEATAPARDGAGTGPPDARTGTDGGPPTGPGAPLAGARTLAGTGPFAAGTGALARTGGAGLPAGAVPPAGTAAPVGAFAPDGASAPADTAAPAGTGALPGTGPHDTGPHGRDAHGRDAHGRDAHGRDAHGTDAHGTDGHRADGHAAEAYPAYPPASDAHRADPPAPRAHRAPAYRTDAHPTDVHRARTHPVGTPAPGVHGRSGFAIAADGSYAARLAGRGEALFPERWTLAGPEPYAVPLPLGQPEDPHAQVLPLTDGRVLIARRVGERCTFSLLYPTGPETGELPLGAVGAAAVRLLPPAPDGVCVYALAVGPRATSVWRVAGGGAGAGPEHVAEVPGRCSGGAWLDREGRLLALDRQAGGGPVKTVAVDLRRGGEVTPLLQITEESRDRLLLADPDSGLLLIASDAPSPGRERLGWGVLGSTRPVRFPRCLRPADAALTPFAVQPGQVLTPEACAVALRVDGPAGSLVGVWRPAARRLLRLPAPAGWFAGAGVWSADGVLSLPYANASVPCGLARVAVAADAPAGDAAGGGVRGVGGDERPGAEGPVRDSGGAVRDSGGAVRAGAHGAVPDGQAAPRGAARAAGGGAPGGAGAAGVRRPVPLQQAPLTGRSVPR</sequence>
<protein>
    <submittedName>
        <fullName evidence="2">Uncharacterized protein</fullName>
    </submittedName>
</protein>
<dbReference type="KEGG" id="srn:A4G23_01453"/>
<feature type="compositionally biased region" description="Low complexity" evidence="1">
    <location>
        <begin position="36"/>
        <end position="71"/>
    </location>
</feature>
<dbReference type="EMBL" id="CP017316">
    <property type="protein sequence ID" value="AOT58639.1"/>
    <property type="molecule type" value="Genomic_DNA"/>
</dbReference>
<reference evidence="2 3" key="1">
    <citation type="submission" date="2016-09" db="EMBL/GenBank/DDBJ databases">
        <title>Streptomyces rubrolavendulae MJM4426 Genome sequencing and assembly.</title>
        <authorList>
            <person name="Kim J.-G."/>
        </authorList>
    </citation>
    <scope>NUCLEOTIDE SEQUENCE [LARGE SCALE GENOMIC DNA]</scope>
    <source>
        <strain evidence="2 3">MJM4426</strain>
    </source>
</reference>
<dbReference type="AlphaFoldDB" id="A0A1D8FZK2"/>
<dbReference type="STRING" id="285473.A4G23_01453"/>
<evidence type="ECO:0000256" key="1">
    <source>
        <dbReference type="SAM" id="MobiDB-lite"/>
    </source>
</evidence>
<dbReference type="Proteomes" id="UP000095349">
    <property type="component" value="Chromosome"/>
</dbReference>
<name>A0A1D8FZK2_9ACTN</name>
<feature type="compositionally biased region" description="Low complexity" evidence="1">
    <location>
        <begin position="565"/>
        <end position="589"/>
    </location>
</feature>
<evidence type="ECO:0000313" key="2">
    <source>
        <dbReference type="EMBL" id="AOT58639.1"/>
    </source>
</evidence>
<keyword evidence="3" id="KW-1185">Reference proteome</keyword>
<feature type="compositionally biased region" description="Low complexity" evidence="1">
    <location>
        <begin position="85"/>
        <end position="110"/>
    </location>
</feature>
<gene>
    <name evidence="2" type="ORF">A4G23_01453</name>
</gene>
<organism evidence="2 3">
    <name type="scientific">Streptomyces rubrolavendulae</name>
    <dbReference type="NCBI Taxonomy" id="285473"/>
    <lineage>
        <taxon>Bacteria</taxon>
        <taxon>Bacillati</taxon>
        <taxon>Actinomycetota</taxon>
        <taxon>Actinomycetes</taxon>
        <taxon>Kitasatosporales</taxon>
        <taxon>Streptomycetaceae</taxon>
        <taxon>Streptomyces</taxon>
    </lineage>
</organism>
<evidence type="ECO:0000313" key="3">
    <source>
        <dbReference type="Proteomes" id="UP000095349"/>
    </source>
</evidence>
<dbReference type="PATRIC" id="fig|285473.5.peg.1512"/>
<proteinExistence type="predicted"/>
<accession>A0A1D8FZK2</accession>
<feature type="region of interest" description="Disordered" evidence="1">
    <location>
        <begin position="1"/>
        <end position="71"/>
    </location>
</feature>
<feature type="region of interest" description="Disordered" evidence="1">
    <location>
        <begin position="533"/>
        <end position="621"/>
    </location>
</feature>
<feature type="compositionally biased region" description="Low complexity" evidence="1">
    <location>
        <begin position="151"/>
        <end position="161"/>
    </location>
</feature>
<feature type="region of interest" description="Disordered" evidence="1">
    <location>
        <begin position="85"/>
        <end position="178"/>
    </location>
</feature>
<feature type="compositionally biased region" description="Basic and acidic residues" evidence="1">
    <location>
        <begin position="111"/>
        <end position="150"/>
    </location>
</feature>